<comment type="subcellular location">
    <subcellularLocation>
        <location evidence="1">Nucleus</location>
    </subcellularLocation>
</comment>
<keyword evidence="4" id="KW-0804">Transcription</keyword>
<dbReference type="InterPro" id="IPR001138">
    <property type="entry name" value="Zn2Cys6_DnaBD"/>
</dbReference>
<proteinExistence type="predicted"/>
<dbReference type="Proteomes" id="UP000245946">
    <property type="component" value="Unassembled WGS sequence"/>
</dbReference>
<dbReference type="SUPFAM" id="SSF57701">
    <property type="entry name" value="Zn2/Cys6 DNA-binding domain"/>
    <property type="match status" value="1"/>
</dbReference>
<dbReference type="GO" id="GO:0000981">
    <property type="term" value="F:DNA-binding transcription factor activity, RNA polymerase II-specific"/>
    <property type="evidence" value="ECO:0007669"/>
    <property type="project" value="InterPro"/>
</dbReference>
<reference evidence="8 9" key="1">
    <citation type="journal article" date="2018" name="Mol. Biol. Evol.">
        <title>Broad Genomic Sampling Reveals a Smut Pathogenic Ancestry of the Fungal Clade Ustilaginomycotina.</title>
        <authorList>
            <person name="Kijpornyongpan T."/>
            <person name="Mondo S.J."/>
            <person name="Barry K."/>
            <person name="Sandor L."/>
            <person name="Lee J."/>
            <person name="Lipzen A."/>
            <person name="Pangilinan J."/>
            <person name="LaButti K."/>
            <person name="Hainaut M."/>
            <person name="Henrissat B."/>
            <person name="Grigoriev I.V."/>
            <person name="Spatafora J.W."/>
            <person name="Aime M.C."/>
        </authorList>
    </citation>
    <scope>NUCLEOTIDE SEQUENCE [LARGE SCALE GENOMIC DNA]</scope>
    <source>
        <strain evidence="8 9">MCA 4186</strain>
    </source>
</reference>
<dbReference type="PANTHER" id="PTHR31845">
    <property type="entry name" value="FINGER DOMAIN PROTEIN, PUTATIVE-RELATED"/>
    <property type="match status" value="1"/>
</dbReference>
<dbReference type="CDD" id="cd00067">
    <property type="entry name" value="GAL4"/>
    <property type="match status" value="1"/>
</dbReference>
<dbReference type="InterPro" id="IPR051089">
    <property type="entry name" value="prtT"/>
</dbReference>
<evidence type="ECO:0000313" key="8">
    <source>
        <dbReference type="EMBL" id="PWN94876.1"/>
    </source>
</evidence>
<dbReference type="PANTHER" id="PTHR31845:SF19">
    <property type="entry name" value="TRANSCRIPTION FACTOR DOMAIN-CONTAINING PROTEIN"/>
    <property type="match status" value="1"/>
</dbReference>
<evidence type="ECO:0000256" key="4">
    <source>
        <dbReference type="ARBA" id="ARBA00023163"/>
    </source>
</evidence>
<dbReference type="GeneID" id="37273112"/>
<dbReference type="GO" id="GO:0008270">
    <property type="term" value="F:zinc ion binding"/>
    <property type="evidence" value="ECO:0007669"/>
    <property type="project" value="InterPro"/>
</dbReference>
<evidence type="ECO:0000256" key="3">
    <source>
        <dbReference type="ARBA" id="ARBA00023125"/>
    </source>
</evidence>
<keyword evidence="2" id="KW-0805">Transcription regulation</keyword>
<dbReference type="GO" id="GO:0000976">
    <property type="term" value="F:transcription cis-regulatory region binding"/>
    <property type="evidence" value="ECO:0007669"/>
    <property type="project" value="TreeGrafter"/>
</dbReference>
<evidence type="ECO:0000256" key="1">
    <source>
        <dbReference type="ARBA" id="ARBA00004123"/>
    </source>
</evidence>
<dbReference type="Gene3D" id="4.10.240.10">
    <property type="entry name" value="Zn(2)-C6 fungal-type DNA-binding domain"/>
    <property type="match status" value="1"/>
</dbReference>
<accession>A0A316Z0P2</accession>
<dbReference type="SMART" id="SM00066">
    <property type="entry name" value="GAL4"/>
    <property type="match status" value="1"/>
</dbReference>
<keyword evidence="5" id="KW-0539">Nucleus</keyword>
<dbReference type="PROSITE" id="PS00463">
    <property type="entry name" value="ZN2_CY6_FUNGAL_1"/>
    <property type="match status" value="1"/>
</dbReference>
<name>A0A316Z0P2_9BASI</name>
<dbReference type="PROSITE" id="PS50048">
    <property type="entry name" value="ZN2_CY6_FUNGAL_2"/>
    <property type="match status" value="1"/>
</dbReference>
<sequence>MARIASAPASSASPAACLECRLNKVKCRRSTADAAQPCQRCETHSFECRFEAPRKRGRKAVSKLAAAPGPTATTSASTAPSASPHATSPFSEHATQTTAPLGAEAPAMLRDALLRQHVWHTLMAAPRTSTYTFVSSGDADVSDLHSAGAARSRSGQPGGVTLRQLLHSPEAGAQPSGRDRTLAGLPAMIDLLAPRDPRLACTIADAQVDELLAYFDEHLKPWLGVMDGEGWALPDLASRPFLLCTVLYVAARYRPSLAFSDWKARLAAHTRTLAVLAFAEAQCSLDVVLAFLLLTVWKSPDDDFSELYLGYADRIAALHGGVTFASAKRGDALHAQASRRDERILLFNHVQQNVYVLHHCPPGRQAGVGDAALGLHLSAWARSPDVQACDWFLACDAASTELQLRYRTALDQLERSDTHLGSAAQTSLLARFVGDLEAWEAQWTFESRLASWQSHAAANCRTVGLFLFRNSVKMQVCAVALKSALRAALQAAAVDNNKRVSLASADAVERTFRLCLDGALGVLAQMPLLSATELAHIPDSLVVLAAHAALLVIYLHLLPAALADAGYEGLTFASISNLAAPQSMGSIRAAAAAMSAAASALPASAAENAVHLSARYLDALCRLVEPTREASAADALVAIGEQTLLDGDMATDELGWDWLQAFLAAPGAGFAA</sequence>
<organism evidence="8 9">
    <name type="scientific">Tilletiopsis washingtonensis</name>
    <dbReference type="NCBI Taxonomy" id="58919"/>
    <lineage>
        <taxon>Eukaryota</taxon>
        <taxon>Fungi</taxon>
        <taxon>Dikarya</taxon>
        <taxon>Basidiomycota</taxon>
        <taxon>Ustilaginomycotina</taxon>
        <taxon>Exobasidiomycetes</taxon>
        <taxon>Entylomatales</taxon>
        <taxon>Entylomatales incertae sedis</taxon>
        <taxon>Tilletiopsis</taxon>
    </lineage>
</organism>
<dbReference type="RefSeq" id="XP_025595155.1">
    <property type="nucleotide sequence ID" value="XM_025745568.1"/>
</dbReference>
<protein>
    <recommendedName>
        <fullName evidence="7">Zn(2)-C6 fungal-type domain-containing protein</fullName>
    </recommendedName>
</protein>
<evidence type="ECO:0000256" key="5">
    <source>
        <dbReference type="ARBA" id="ARBA00023242"/>
    </source>
</evidence>
<evidence type="ECO:0000256" key="2">
    <source>
        <dbReference type="ARBA" id="ARBA00023015"/>
    </source>
</evidence>
<keyword evidence="9" id="KW-1185">Reference proteome</keyword>
<dbReference type="EMBL" id="KZ819308">
    <property type="protein sequence ID" value="PWN94876.1"/>
    <property type="molecule type" value="Genomic_DNA"/>
</dbReference>
<keyword evidence="3" id="KW-0238">DNA-binding</keyword>
<dbReference type="Pfam" id="PF00172">
    <property type="entry name" value="Zn_clus"/>
    <property type="match status" value="1"/>
</dbReference>
<feature type="domain" description="Zn(2)-C6 fungal-type" evidence="7">
    <location>
        <begin position="16"/>
        <end position="50"/>
    </location>
</feature>
<feature type="compositionally biased region" description="Low complexity" evidence="6">
    <location>
        <begin position="65"/>
        <end position="89"/>
    </location>
</feature>
<dbReference type="OrthoDB" id="2123952at2759"/>
<feature type="region of interest" description="Disordered" evidence="6">
    <location>
        <begin position="57"/>
        <end position="96"/>
    </location>
</feature>
<gene>
    <name evidence="8" type="ORF">FA09DRAFT_363295</name>
</gene>
<dbReference type="GO" id="GO:0005634">
    <property type="term" value="C:nucleus"/>
    <property type="evidence" value="ECO:0007669"/>
    <property type="project" value="UniProtKB-SubCell"/>
</dbReference>
<evidence type="ECO:0000259" key="7">
    <source>
        <dbReference type="PROSITE" id="PS50048"/>
    </source>
</evidence>
<dbReference type="InterPro" id="IPR036864">
    <property type="entry name" value="Zn2-C6_fun-type_DNA-bd_sf"/>
</dbReference>
<evidence type="ECO:0000256" key="6">
    <source>
        <dbReference type="SAM" id="MobiDB-lite"/>
    </source>
</evidence>
<dbReference type="AlphaFoldDB" id="A0A316Z0P2"/>
<evidence type="ECO:0000313" key="9">
    <source>
        <dbReference type="Proteomes" id="UP000245946"/>
    </source>
</evidence>